<keyword evidence="1" id="KW-0547">Nucleotide-binding</keyword>
<sequence length="283" mass="32568">MRIYYNSKLKQLETNHEGFAEITQIMNTVRQYSFTKVVFDLANTQTIDGSMASVCAAMSYYLSKSNNSLSIQTKNDNRLPLFYKYDLLGSQVNWGIFLKFRFWNGGTAVRGFTREEYFRFNHYLITEAFDNQWWDISVEMKQNIKRHLRRLFKNASEHCEENTPIFISSSFKDRMLKFTLVDCGPGFYKNIAAKDVQVVNEQQAIMWALEGRSSKNRPGGKLRSLRKFCNYNLGNLLIASGYATVGISEEGEMSFGELVAPFRGSIISFSVYVPRPNLIEIAA</sequence>
<proteinExistence type="predicted"/>
<dbReference type="EMBL" id="BHXQ01000007">
    <property type="protein sequence ID" value="GCC53224.1"/>
    <property type="molecule type" value="Genomic_DNA"/>
</dbReference>
<dbReference type="OrthoDB" id="2047848at2"/>
<keyword evidence="2" id="KW-1185">Reference proteome</keyword>
<evidence type="ECO:0000313" key="1">
    <source>
        <dbReference type="EMBL" id="GCC53224.1"/>
    </source>
</evidence>
<accession>A0A401UEE9</accession>
<protein>
    <submittedName>
        <fullName evidence="1">ATP-binding protein</fullName>
    </submittedName>
</protein>
<comment type="caution">
    <text evidence="1">The sequence shown here is derived from an EMBL/GenBank/DDBJ whole genome shotgun (WGS) entry which is preliminary data.</text>
</comment>
<dbReference type="RefSeq" id="WP_127123877.1">
    <property type="nucleotide sequence ID" value="NZ_BHXQ01000007.1"/>
</dbReference>
<dbReference type="Proteomes" id="UP000288227">
    <property type="component" value="Unassembled WGS sequence"/>
</dbReference>
<dbReference type="GO" id="GO:0005524">
    <property type="term" value="F:ATP binding"/>
    <property type="evidence" value="ECO:0007669"/>
    <property type="project" value="UniProtKB-KW"/>
</dbReference>
<dbReference type="AlphaFoldDB" id="A0A401UEE9"/>
<reference evidence="1 2" key="1">
    <citation type="submission" date="2018-11" db="EMBL/GenBank/DDBJ databases">
        <title>Chryseotalea sanarue gen. nov., sp., nov., a member of the family Cytophagaceae, isolated from a brackish lake in Hamamatsu Japan.</title>
        <authorList>
            <person name="Maejima Y."/>
            <person name="Iino T."/>
            <person name="Muraguchi Y."/>
            <person name="Fukuda K."/>
            <person name="Ohkuma M."/>
            <person name="Moriuchi R."/>
            <person name="Dohra H."/>
            <person name="Kimbara K."/>
            <person name="Shintani M."/>
        </authorList>
    </citation>
    <scope>NUCLEOTIDE SEQUENCE [LARGE SCALE GENOMIC DNA]</scope>
    <source>
        <strain evidence="1 2">Ys</strain>
    </source>
</reference>
<dbReference type="InterPro" id="IPR036890">
    <property type="entry name" value="HATPase_C_sf"/>
</dbReference>
<dbReference type="SUPFAM" id="SSF55874">
    <property type="entry name" value="ATPase domain of HSP90 chaperone/DNA topoisomerase II/histidine kinase"/>
    <property type="match status" value="1"/>
</dbReference>
<organism evidence="1 2">
    <name type="scientific">Chryseotalea sanaruensis</name>
    <dbReference type="NCBI Taxonomy" id="2482724"/>
    <lineage>
        <taxon>Bacteria</taxon>
        <taxon>Pseudomonadati</taxon>
        <taxon>Bacteroidota</taxon>
        <taxon>Cytophagia</taxon>
        <taxon>Cytophagales</taxon>
        <taxon>Chryseotaleaceae</taxon>
        <taxon>Chryseotalea</taxon>
    </lineage>
</organism>
<name>A0A401UEE9_9BACT</name>
<gene>
    <name evidence="1" type="ORF">SanaruYs_34670</name>
</gene>
<keyword evidence="1" id="KW-0067">ATP-binding</keyword>
<evidence type="ECO:0000313" key="2">
    <source>
        <dbReference type="Proteomes" id="UP000288227"/>
    </source>
</evidence>